<accession>A0A0S6W4G2</accession>
<evidence type="ECO:0000256" key="1">
    <source>
        <dbReference type="ARBA" id="ARBA00001946"/>
    </source>
</evidence>
<evidence type="ECO:0000256" key="3">
    <source>
        <dbReference type="ARBA" id="ARBA00022553"/>
    </source>
</evidence>
<evidence type="ECO:0000259" key="7">
    <source>
        <dbReference type="Pfam" id="PF00408"/>
    </source>
</evidence>
<dbReference type="GO" id="GO:0046872">
    <property type="term" value="F:metal ion binding"/>
    <property type="evidence" value="ECO:0007669"/>
    <property type="project" value="UniProtKB-KW"/>
</dbReference>
<dbReference type="SUPFAM" id="SSF53738">
    <property type="entry name" value="Phosphoglucomutase, first 3 domains"/>
    <property type="match status" value="3"/>
</dbReference>
<evidence type="ECO:0000259" key="8">
    <source>
        <dbReference type="Pfam" id="PF02878"/>
    </source>
</evidence>
<feature type="domain" description="Alpha-D-phosphohexomutase alpha/beta/alpha" evidence="8">
    <location>
        <begin position="4"/>
        <end position="112"/>
    </location>
</feature>
<evidence type="ECO:0000256" key="4">
    <source>
        <dbReference type="ARBA" id="ARBA00022723"/>
    </source>
</evidence>
<dbReference type="Pfam" id="PF02879">
    <property type="entry name" value="PGM_PMM_II"/>
    <property type="match status" value="1"/>
</dbReference>
<dbReference type="EMBL" id="DF820459">
    <property type="protein sequence ID" value="GAK52995.1"/>
    <property type="molecule type" value="Genomic_DNA"/>
</dbReference>
<evidence type="ECO:0000256" key="2">
    <source>
        <dbReference type="ARBA" id="ARBA00010231"/>
    </source>
</evidence>
<dbReference type="Pfam" id="PF02878">
    <property type="entry name" value="PGM_PMM_I"/>
    <property type="match status" value="1"/>
</dbReference>
<dbReference type="InterPro" id="IPR005845">
    <property type="entry name" value="A-D-PHexomutase_a/b/a-II"/>
</dbReference>
<keyword evidence="5" id="KW-0460">Magnesium</keyword>
<name>A0A0S6W4G2_9BACT</name>
<dbReference type="InterPro" id="IPR005843">
    <property type="entry name" value="A-D-PHexomutase_C"/>
</dbReference>
<dbReference type="Pfam" id="PF02880">
    <property type="entry name" value="PGM_PMM_III"/>
    <property type="match status" value="1"/>
</dbReference>
<dbReference type="Pfam" id="PF00408">
    <property type="entry name" value="PGM_PMM_IV"/>
    <property type="match status" value="1"/>
</dbReference>
<dbReference type="Gene3D" id="3.40.120.10">
    <property type="entry name" value="Alpha-D-Glucose-1,6-Bisphosphate, subunit A, domain 3"/>
    <property type="match status" value="3"/>
</dbReference>
<dbReference type="HOGENOM" id="CLU_016950_7_1_0"/>
<dbReference type="AlphaFoldDB" id="A0A0S6W4G2"/>
<dbReference type="Proteomes" id="UP000030700">
    <property type="component" value="Unassembled WGS sequence"/>
</dbReference>
<feature type="domain" description="Alpha-D-phosphohexomutase C-terminal" evidence="7">
    <location>
        <begin position="378"/>
        <end position="416"/>
    </location>
</feature>
<keyword evidence="4" id="KW-0479">Metal-binding</keyword>
<dbReference type="GO" id="GO:0016868">
    <property type="term" value="F:intramolecular phosphotransferase activity"/>
    <property type="evidence" value="ECO:0007669"/>
    <property type="project" value="InterPro"/>
</dbReference>
<protein>
    <submittedName>
        <fullName evidence="11">Phosphoglucomutase/phosphomannomutase</fullName>
    </submittedName>
</protein>
<dbReference type="InterPro" id="IPR016055">
    <property type="entry name" value="A-D-PHexomutase_a/b/a-I/II/III"/>
</dbReference>
<evidence type="ECO:0000259" key="9">
    <source>
        <dbReference type="Pfam" id="PF02879"/>
    </source>
</evidence>
<dbReference type="InterPro" id="IPR005846">
    <property type="entry name" value="A-D-PHexomutase_a/b/a-III"/>
</dbReference>
<organism evidence="11">
    <name type="scientific">Candidatus Moduliflexus flocculans</name>
    <dbReference type="NCBI Taxonomy" id="1499966"/>
    <lineage>
        <taxon>Bacteria</taxon>
        <taxon>Candidatus Moduliflexota</taxon>
        <taxon>Candidatus Moduliflexia</taxon>
        <taxon>Candidatus Moduliflexales</taxon>
        <taxon>Candidatus Moduliflexaceae</taxon>
    </lineage>
</organism>
<dbReference type="PANTHER" id="PTHR43771:SF1">
    <property type="entry name" value="PHOSPHOMANNOMUTASE"/>
    <property type="match status" value="1"/>
</dbReference>
<keyword evidence="3" id="KW-0597">Phosphoprotein</keyword>
<dbReference type="STRING" id="1499966.U14_04254"/>
<keyword evidence="6" id="KW-0413">Isomerase</keyword>
<evidence type="ECO:0000256" key="6">
    <source>
        <dbReference type="ARBA" id="ARBA00023235"/>
    </source>
</evidence>
<gene>
    <name evidence="11" type="ORF">U14_04254</name>
</gene>
<feature type="domain" description="Alpha-D-phosphohexomutase alpha/beta/alpha" evidence="10">
    <location>
        <begin position="239"/>
        <end position="343"/>
    </location>
</feature>
<evidence type="ECO:0000256" key="5">
    <source>
        <dbReference type="ARBA" id="ARBA00022842"/>
    </source>
</evidence>
<dbReference type="Gene3D" id="3.30.310.50">
    <property type="entry name" value="Alpha-D-phosphohexomutase, C-terminal domain"/>
    <property type="match status" value="1"/>
</dbReference>
<comment type="similarity">
    <text evidence="2">Belongs to the phosphohexose mutase family.</text>
</comment>
<evidence type="ECO:0000313" key="12">
    <source>
        <dbReference type="Proteomes" id="UP000030700"/>
    </source>
</evidence>
<dbReference type="GO" id="GO:0005975">
    <property type="term" value="P:carbohydrate metabolic process"/>
    <property type="evidence" value="ECO:0007669"/>
    <property type="project" value="InterPro"/>
</dbReference>
<dbReference type="InterPro" id="IPR005844">
    <property type="entry name" value="A-D-PHexomutase_a/b/a-I"/>
</dbReference>
<sequence>MSAIDFASAFGTYLETGAVALGRDTRRIGERLHSAVIAGLLSTGIDVYDLGILPAPVIQYAVKQMGAKGGVSISGPGAGPEWKSLRFFSADGAALNSYQDEELLDIFHNGSFAAKPWNQLGRLSSRDTAIRNYTNALREFLDVEAIRALRFKIVLDCGNGTASQFVAQFLTEIGCDVIAINNAPSPDAAYTPLINERSVQVASQLVKPVGADIGFYFNLDATNVVVISEQGQSLGEEMTFALLTDDALSRQPGLPVVTNVSTTSLIDDIAAKYGSIVSRCPIGQKHIIERMRSIGAALGGEGSGGAAFPRFSYGIDGIASMGMMLQMLAQRGGSVSELAQTFPAYTIKKDAVRCPVYLFHTILRRISDMFANETLDLTDGVKILFASGWLHIRPSRNEPILRVIAESRDPNDAETLLQRGKTEVRKAMI</sequence>
<dbReference type="PANTHER" id="PTHR43771">
    <property type="entry name" value="PHOSPHOMANNOMUTASE"/>
    <property type="match status" value="1"/>
</dbReference>
<reference evidence="11" key="1">
    <citation type="journal article" date="2015" name="PeerJ">
        <title>First genomic representation of candidate bacterial phylum KSB3 points to enhanced environmental sensing as a trigger of wastewater bulking.</title>
        <authorList>
            <person name="Sekiguchi Y."/>
            <person name="Ohashi A."/>
            <person name="Parks D.H."/>
            <person name="Yamauchi T."/>
            <person name="Tyson G.W."/>
            <person name="Hugenholtz P."/>
        </authorList>
    </citation>
    <scope>NUCLEOTIDE SEQUENCE [LARGE SCALE GENOMIC DNA]</scope>
</reference>
<keyword evidence="12" id="KW-1185">Reference proteome</keyword>
<evidence type="ECO:0000259" key="10">
    <source>
        <dbReference type="Pfam" id="PF02880"/>
    </source>
</evidence>
<evidence type="ECO:0000313" key="11">
    <source>
        <dbReference type="EMBL" id="GAK52995.1"/>
    </source>
</evidence>
<dbReference type="InterPro" id="IPR036900">
    <property type="entry name" value="A-D-PHexomutase_C_sf"/>
</dbReference>
<feature type="domain" description="Alpha-D-phosphohexomutase alpha/beta/alpha" evidence="9">
    <location>
        <begin position="132"/>
        <end position="231"/>
    </location>
</feature>
<proteinExistence type="inferred from homology"/>
<comment type="cofactor">
    <cofactor evidence="1">
        <name>Mg(2+)</name>
        <dbReference type="ChEBI" id="CHEBI:18420"/>
    </cofactor>
</comment>
<dbReference type="SUPFAM" id="SSF55957">
    <property type="entry name" value="Phosphoglucomutase, C-terminal domain"/>
    <property type="match status" value="1"/>
</dbReference>